<reference evidence="2 3" key="1">
    <citation type="submission" date="2019-02" db="EMBL/GenBank/DDBJ databases">
        <title>Paenibacillus sp. nov., isolated from surface-sterilized tissue of Thalictrum simplex L.</title>
        <authorList>
            <person name="Tuo L."/>
        </authorList>
    </citation>
    <scope>NUCLEOTIDE SEQUENCE [LARGE SCALE GENOMIC DNA]</scope>
    <source>
        <strain evidence="2 3">N2SHLJ1</strain>
    </source>
</reference>
<dbReference type="Gene3D" id="3.90.550.10">
    <property type="entry name" value="Spore Coat Polysaccharide Biosynthesis Protein SpsA, Chain A"/>
    <property type="match status" value="1"/>
</dbReference>
<dbReference type="EMBL" id="SIRE01000004">
    <property type="protein sequence ID" value="TBL80626.1"/>
    <property type="molecule type" value="Genomic_DNA"/>
</dbReference>
<sequence>MTDNIRLSLCMIVKDEAKRIADCLQSARQLVDEIVVVDTGSTDDTPAICESLGARVLSYPWHDSFCDARNFGLAQAGGEWAMWLDADERLNPAEHTLIRQALDDPIFDVISLSIINYYGDNLEQVNVNHAHIMPQARLFRLGRGIRFAGDIHETVTLPPDYDTSRIKKLDASVHHYGYMEPIIREKAKHERNTSLLLKQVEQPDHNPWFDYHLAAEYYRVSSWQTALDYVNRSILGFLQNGSLPPSLLYKLKYDTLLRCGSIRSAWPGILRAIQLYPDYVDLHFYKGIILMHMDMAAEALAVFEHCLELGEQPTSYLRLKGLGSFYALHYIGRCLERLGRQAEAQLYYAKSGLEPEDIFSVVAAAADMPDSSSD</sequence>
<accession>A0A4Q9DW59</accession>
<evidence type="ECO:0000313" key="3">
    <source>
        <dbReference type="Proteomes" id="UP000293142"/>
    </source>
</evidence>
<dbReference type="SUPFAM" id="SSF53448">
    <property type="entry name" value="Nucleotide-diphospho-sugar transferases"/>
    <property type="match status" value="1"/>
</dbReference>
<dbReference type="PANTHER" id="PTHR43630:SF2">
    <property type="entry name" value="GLYCOSYLTRANSFERASE"/>
    <property type="match status" value="1"/>
</dbReference>
<dbReference type="Pfam" id="PF00535">
    <property type="entry name" value="Glycos_transf_2"/>
    <property type="match status" value="1"/>
</dbReference>
<gene>
    <name evidence="2" type="ORF">EYB31_05195</name>
</gene>
<dbReference type="InterPro" id="IPR011990">
    <property type="entry name" value="TPR-like_helical_dom_sf"/>
</dbReference>
<keyword evidence="3" id="KW-1185">Reference proteome</keyword>
<dbReference type="PANTHER" id="PTHR43630">
    <property type="entry name" value="POLY-BETA-1,6-N-ACETYL-D-GLUCOSAMINE SYNTHASE"/>
    <property type="match status" value="1"/>
</dbReference>
<keyword evidence="2" id="KW-0808">Transferase</keyword>
<dbReference type="InterPro" id="IPR001173">
    <property type="entry name" value="Glyco_trans_2-like"/>
</dbReference>
<dbReference type="RefSeq" id="WP_131012227.1">
    <property type="nucleotide sequence ID" value="NZ_SIRE01000004.1"/>
</dbReference>
<dbReference type="SUPFAM" id="SSF48452">
    <property type="entry name" value="TPR-like"/>
    <property type="match status" value="1"/>
</dbReference>
<dbReference type="OrthoDB" id="9815923at2"/>
<dbReference type="GO" id="GO:0016740">
    <property type="term" value="F:transferase activity"/>
    <property type="evidence" value="ECO:0007669"/>
    <property type="project" value="UniProtKB-KW"/>
</dbReference>
<proteinExistence type="predicted"/>
<name>A0A4Q9DW59_9BACL</name>
<dbReference type="InterPro" id="IPR029044">
    <property type="entry name" value="Nucleotide-diphossugar_trans"/>
</dbReference>
<feature type="domain" description="Glycosyltransferase 2-like" evidence="1">
    <location>
        <begin position="8"/>
        <end position="134"/>
    </location>
</feature>
<dbReference type="AlphaFoldDB" id="A0A4Q9DW59"/>
<dbReference type="CDD" id="cd02511">
    <property type="entry name" value="Beta4Glucosyltransferase"/>
    <property type="match status" value="1"/>
</dbReference>
<evidence type="ECO:0000313" key="2">
    <source>
        <dbReference type="EMBL" id="TBL80626.1"/>
    </source>
</evidence>
<protein>
    <submittedName>
        <fullName evidence="2">Glycosyltransferase</fullName>
    </submittedName>
</protein>
<dbReference type="Gene3D" id="1.25.40.10">
    <property type="entry name" value="Tetratricopeptide repeat domain"/>
    <property type="match status" value="1"/>
</dbReference>
<organism evidence="2 3">
    <name type="scientific">Paenibacillus thalictri</name>
    <dbReference type="NCBI Taxonomy" id="2527873"/>
    <lineage>
        <taxon>Bacteria</taxon>
        <taxon>Bacillati</taxon>
        <taxon>Bacillota</taxon>
        <taxon>Bacilli</taxon>
        <taxon>Bacillales</taxon>
        <taxon>Paenibacillaceae</taxon>
        <taxon>Paenibacillus</taxon>
    </lineage>
</organism>
<dbReference type="Proteomes" id="UP000293142">
    <property type="component" value="Unassembled WGS sequence"/>
</dbReference>
<comment type="caution">
    <text evidence="2">The sequence shown here is derived from an EMBL/GenBank/DDBJ whole genome shotgun (WGS) entry which is preliminary data.</text>
</comment>
<evidence type="ECO:0000259" key="1">
    <source>
        <dbReference type="Pfam" id="PF00535"/>
    </source>
</evidence>